<evidence type="ECO:0000313" key="2">
    <source>
        <dbReference type="EMBL" id="TGG90423.1"/>
    </source>
</evidence>
<dbReference type="Pfam" id="PF04386">
    <property type="entry name" value="SspB"/>
    <property type="match status" value="1"/>
</dbReference>
<dbReference type="GO" id="GO:0006508">
    <property type="term" value="P:proteolysis"/>
    <property type="evidence" value="ECO:0007669"/>
    <property type="project" value="UniProtKB-KW"/>
</dbReference>
<protein>
    <submittedName>
        <fullName evidence="2">ClpXP protease specificity-enhancing factor</fullName>
    </submittedName>
</protein>
<accession>A0A4Z0W2F8</accession>
<dbReference type="InterPro" id="IPR036760">
    <property type="entry name" value="SspB-like_sf"/>
</dbReference>
<dbReference type="PANTHER" id="PTHR37486:SF1">
    <property type="entry name" value="STRINGENT STARVATION PROTEIN B"/>
    <property type="match status" value="1"/>
</dbReference>
<keyword evidence="2" id="KW-0645">Protease</keyword>
<dbReference type="GO" id="GO:0045732">
    <property type="term" value="P:positive regulation of protein catabolic process"/>
    <property type="evidence" value="ECO:0007669"/>
    <property type="project" value="TreeGrafter"/>
</dbReference>
<dbReference type="GO" id="GO:0008233">
    <property type="term" value="F:peptidase activity"/>
    <property type="evidence" value="ECO:0007669"/>
    <property type="project" value="UniProtKB-KW"/>
</dbReference>
<dbReference type="GO" id="GO:0005840">
    <property type="term" value="C:ribosome"/>
    <property type="evidence" value="ECO:0007669"/>
    <property type="project" value="TreeGrafter"/>
</dbReference>
<organism evidence="2 3">
    <name type="scientific">Natronospirillum operosum</name>
    <dbReference type="NCBI Taxonomy" id="2759953"/>
    <lineage>
        <taxon>Bacteria</taxon>
        <taxon>Pseudomonadati</taxon>
        <taxon>Pseudomonadota</taxon>
        <taxon>Gammaproteobacteria</taxon>
        <taxon>Oceanospirillales</taxon>
        <taxon>Natronospirillaceae</taxon>
        <taxon>Natronospirillum</taxon>
    </lineage>
</organism>
<dbReference type="GO" id="GO:0005829">
    <property type="term" value="C:cytosol"/>
    <property type="evidence" value="ECO:0007669"/>
    <property type="project" value="TreeGrafter"/>
</dbReference>
<feature type="compositionally biased region" description="Gly residues" evidence="1">
    <location>
        <begin position="107"/>
        <end position="123"/>
    </location>
</feature>
<dbReference type="SUPFAM" id="SSF101738">
    <property type="entry name" value="SspB-like"/>
    <property type="match status" value="1"/>
</dbReference>
<dbReference type="NCBIfam" id="NF008769">
    <property type="entry name" value="PRK11798.2-5"/>
    <property type="match status" value="1"/>
</dbReference>
<proteinExistence type="predicted"/>
<keyword evidence="3" id="KW-1185">Reference proteome</keyword>
<dbReference type="PANTHER" id="PTHR37486">
    <property type="entry name" value="STRINGENT STARVATION PROTEIN B"/>
    <property type="match status" value="1"/>
</dbReference>
<feature type="compositionally biased region" description="Basic and acidic residues" evidence="1">
    <location>
        <begin position="124"/>
        <end position="135"/>
    </location>
</feature>
<dbReference type="PIRSF" id="PIRSF005276">
    <property type="entry name" value="SspB"/>
    <property type="match status" value="1"/>
</dbReference>
<dbReference type="OrthoDB" id="9797358at2"/>
<dbReference type="Proteomes" id="UP000297475">
    <property type="component" value="Unassembled WGS sequence"/>
</dbReference>
<reference evidence="2 3" key="1">
    <citation type="submission" date="2019-04" db="EMBL/GenBank/DDBJ databases">
        <title>Natronospirillum operosus gen. nov., sp. nov., a haloalkaliphilic satellite isolated from decaying biomass of laboratory culture of cyanobacterium Geitlerinema sp. and proposal of Natronospirillaceae fam. nov. and Saccharospirillaceae fam. nov.</title>
        <authorList>
            <person name="Kevbrin V."/>
            <person name="Boltyanskaya Y."/>
            <person name="Koziaeva V."/>
            <person name="Grouzdev D.S."/>
            <person name="Park M."/>
            <person name="Cho J."/>
        </authorList>
    </citation>
    <scope>NUCLEOTIDE SEQUENCE [LARGE SCALE GENOMIC DNA]</scope>
    <source>
        <strain evidence="2 3">G-116</strain>
    </source>
</reference>
<keyword evidence="2" id="KW-0378">Hydrolase</keyword>
<dbReference type="AlphaFoldDB" id="A0A4Z0W2F8"/>
<evidence type="ECO:0000256" key="1">
    <source>
        <dbReference type="SAM" id="MobiDB-lite"/>
    </source>
</evidence>
<comment type="caution">
    <text evidence="2">The sequence shown here is derived from an EMBL/GenBank/DDBJ whole genome shotgun (WGS) entry which is preliminary data.</text>
</comment>
<dbReference type="EMBL" id="SRMF01000013">
    <property type="protein sequence ID" value="TGG90423.1"/>
    <property type="molecule type" value="Genomic_DNA"/>
</dbReference>
<feature type="region of interest" description="Disordered" evidence="1">
    <location>
        <begin position="98"/>
        <end position="143"/>
    </location>
</feature>
<dbReference type="Gene3D" id="2.30.30.220">
    <property type="entry name" value="SspB-like"/>
    <property type="match status" value="1"/>
</dbReference>
<evidence type="ECO:0000313" key="3">
    <source>
        <dbReference type="Proteomes" id="UP000297475"/>
    </source>
</evidence>
<name>A0A4Z0W2F8_9GAMM</name>
<sequence length="143" mass="15228">MSDNRPYLIRALHEWITDNGCTPYMVVQADVPGVQVPQAYVQDGRITLNIALRSVQSLNLGNKEIILSATFGGELEHIRVPCHAVAALFARENGQGMVFEVKDDGPPSGGGPRDPGPGKGSGPKGKDGGSQDGNKRPKLKVVK</sequence>
<gene>
    <name evidence="2" type="ORF">E4656_18315</name>
</gene>
<dbReference type="InterPro" id="IPR007481">
    <property type="entry name" value="SspB"/>
</dbReference>